<comment type="subcellular location">
    <subcellularLocation>
        <location evidence="1">Membrane</location>
        <topology evidence="1">Multi-pass membrane protein</topology>
    </subcellularLocation>
</comment>
<gene>
    <name evidence="6" type="ORF">Vbra_19480</name>
</gene>
<dbReference type="PANTHER" id="PTHR28668:SF1">
    <property type="entry name" value="TRANSMEMBRANE PROTEIN 234"/>
    <property type="match status" value="1"/>
</dbReference>
<feature type="chain" id="PRO_5005191367" description="Transmembrane protein 234" evidence="5">
    <location>
        <begin position="18"/>
        <end position="122"/>
    </location>
</feature>
<keyword evidence="5" id="KW-0732">Signal</keyword>
<accession>A0A0G4H349</accession>
<dbReference type="PANTHER" id="PTHR28668">
    <property type="entry name" value="TRANSMEMBRANE PROTEIN 234"/>
    <property type="match status" value="1"/>
</dbReference>
<evidence type="ECO:0000313" key="6">
    <source>
        <dbReference type="EMBL" id="CEM38012.1"/>
    </source>
</evidence>
<proteinExistence type="predicted"/>
<organism evidence="6 7">
    <name type="scientific">Vitrella brassicaformis (strain CCMP3155)</name>
    <dbReference type="NCBI Taxonomy" id="1169540"/>
    <lineage>
        <taxon>Eukaryota</taxon>
        <taxon>Sar</taxon>
        <taxon>Alveolata</taxon>
        <taxon>Colpodellida</taxon>
        <taxon>Vitrellaceae</taxon>
        <taxon>Vitrella</taxon>
    </lineage>
</organism>
<evidence type="ECO:0000256" key="5">
    <source>
        <dbReference type="SAM" id="SignalP"/>
    </source>
</evidence>
<keyword evidence="7" id="KW-1185">Reference proteome</keyword>
<sequence length="122" mass="13391">MRAAFLLVGALWGVTSPFLRCNDAHDTSPQEDNILKSTMRLLTNTKFIVPYLLNQVGSVLYYFLLRDYELSVAVPLANSLSFLFTCITEVCLDTQLVQTFTDPVGLVGALLIVTGAAVCLQT</sequence>
<reference evidence="6 7" key="1">
    <citation type="submission" date="2014-11" db="EMBL/GenBank/DDBJ databases">
        <authorList>
            <person name="Zhu J."/>
            <person name="Qi W."/>
            <person name="Song R."/>
        </authorList>
    </citation>
    <scope>NUCLEOTIDE SEQUENCE [LARGE SCALE GENOMIC DNA]</scope>
</reference>
<dbReference type="Proteomes" id="UP000041254">
    <property type="component" value="Unassembled WGS sequence"/>
</dbReference>
<evidence type="ECO:0000256" key="4">
    <source>
        <dbReference type="ARBA" id="ARBA00023136"/>
    </source>
</evidence>
<dbReference type="VEuPathDB" id="CryptoDB:Vbra_19480"/>
<dbReference type="OMA" id="LGEWYAE"/>
<dbReference type="InterPro" id="IPR018908">
    <property type="entry name" value="TMEM234"/>
</dbReference>
<dbReference type="Pfam" id="PF10639">
    <property type="entry name" value="TMEM234"/>
    <property type="match status" value="1"/>
</dbReference>
<evidence type="ECO:0000256" key="2">
    <source>
        <dbReference type="ARBA" id="ARBA00022692"/>
    </source>
</evidence>
<dbReference type="PhylomeDB" id="A0A0G4H349"/>
<keyword evidence="3" id="KW-1133">Transmembrane helix</keyword>
<protein>
    <recommendedName>
        <fullName evidence="8">Transmembrane protein 234</fullName>
    </recommendedName>
</protein>
<dbReference type="InParanoid" id="A0A0G4H349"/>
<keyword evidence="4" id="KW-0472">Membrane</keyword>
<dbReference type="FunCoup" id="A0A0G4H349">
    <property type="interactions" value="34"/>
</dbReference>
<evidence type="ECO:0008006" key="8">
    <source>
        <dbReference type="Google" id="ProtNLM"/>
    </source>
</evidence>
<name>A0A0G4H349_VITBC</name>
<dbReference type="AlphaFoldDB" id="A0A0G4H349"/>
<evidence type="ECO:0000313" key="7">
    <source>
        <dbReference type="Proteomes" id="UP000041254"/>
    </source>
</evidence>
<dbReference type="GO" id="GO:0016020">
    <property type="term" value="C:membrane"/>
    <property type="evidence" value="ECO:0007669"/>
    <property type="project" value="UniProtKB-SubCell"/>
</dbReference>
<feature type="signal peptide" evidence="5">
    <location>
        <begin position="1"/>
        <end position="17"/>
    </location>
</feature>
<dbReference type="OrthoDB" id="43458at2759"/>
<evidence type="ECO:0000256" key="3">
    <source>
        <dbReference type="ARBA" id="ARBA00022989"/>
    </source>
</evidence>
<keyword evidence="2" id="KW-0812">Transmembrane</keyword>
<evidence type="ECO:0000256" key="1">
    <source>
        <dbReference type="ARBA" id="ARBA00004141"/>
    </source>
</evidence>
<dbReference type="EMBL" id="CDMY01000964">
    <property type="protein sequence ID" value="CEM38012.1"/>
    <property type="molecule type" value="Genomic_DNA"/>
</dbReference>